<dbReference type="KEGG" id="dalk:DSCA_23930"/>
<dbReference type="SUPFAM" id="SSF158472">
    <property type="entry name" value="HAMP domain-like"/>
    <property type="match status" value="1"/>
</dbReference>
<dbReference type="AlphaFoldDB" id="A0A5K7YIV6"/>
<evidence type="ECO:0000259" key="9">
    <source>
        <dbReference type="PROSITE" id="PS50109"/>
    </source>
</evidence>
<comment type="catalytic activity">
    <reaction evidence="1">
        <text>ATP + protein L-histidine = ADP + protein N-phospho-L-histidine.</text>
        <dbReference type="EC" id="2.7.13.3"/>
    </reaction>
</comment>
<dbReference type="OrthoDB" id="9812241at2"/>
<dbReference type="EC" id="2.7.13.3" evidence="3"/>
<keyword evidence="8" id="KW-0812">Transmembrane</keyword>
<accession>A0A5K7YIV6</accession>
<evidence type="ECO:0000256" key="7">
    <source>
        <dbReference type="ARBA" id="ARBA00023012"/>
    </source>
</evidence>
<feature type="transmembrane region" description="Helical" evidence="8">
    <location>
        <begin position="61"/>
        <end position="81"/>
    </location>
</feature>
<dbReference type="Proteomes" id="UP000427906">
    <property type="component" value="Chromosome"/>
</dbReference>
<keyword evidence="7" id="KW-0902">Two-component regulatory system</keyword>
<keyword evidence="6" id="KW-0418">Kinase</keyword>
<dbReference type="GO" id="GO:0005886">
    <property type="term" value="C:plasma membrane"/>
    <property type="evidence" value="ECO:0007669"/>
    <property type="project" value="TreeGrafter"/>
</dbReference>
<keyword evidence="8" id="KW-1133">Transmembrane helix</keyword>
<evidence type="ECO:0000256" key="5">
    <source>
        <dbReference type="ARBA" id="ARBA00022679"/>
    </source>
</evidence>
<dbReference type="InterPro" id="IPR003594">
    <property type="entry name" value="HATPase_dom"/>
</dbReference>
<evidence type="ECO:0000256" key="4">
    <source>
        <dbReference type="ARBA" id="ARBA00022553"/>
    </source>
</evidence>
<organism evidence="11 12">
    <name type="scientific">Desulfosarcina alkanivorans</name>
    <dbReference type="NCBI Taxonomy" id="571177"/>
    <lineage>
        <taxon>Bacteria</taxon>
        <taxon>Pseudomonadati</taxon>
        <taxon>Thermodesulfobacteriota</taxon>
        <taxon>Desulfobacteria</taxon>
        <taxon>Desulfobacterales</taxon>
        <taxon>Desulfosarcinaceae</taxon>
        <taxon>Desulfosarcina</taxon>
    </lineage>
</organism>
<proteinExistence type="predicted"/>
<evidence type="ECO:0000256" key="3">
    <source>
        <dbReference type="ARBA" id="ARBA00012438"/>
    </source>
</evidence>
<comment type="subcellular location">
    <subcellularLocation>
        <location evidence="2">Membrane</location>
    </subcellularLocation>
</comment>
<dbReference type="RefSeq" id="WP_155316623.1">
    <property type="nucleotide sequence ID" value="NZ_AP021874.1"/>
</dbReference>
<dbReference type="Pfam" id="PF02518">
    <property type="entry name" value="HATPase_c"/>
    <property type="match status" value="1"/>
</dbReference>
<dbReference type="SUPFAM" id="SSF55874">
    <property type="entry name" value="ATPase domain of HSP90 chaperone/DNA topoisomerase II/histidine kinase"/>
    <property type="match status" value="1"/>
</dbReference>
<dbReference type="InterPro" id="IPR004358">
    <property type="entry name" value="Sig_transdc_His_kin-like_C"/>
</dbReference>
<keyword evidence="4" id="KW-0597">Phosphoprotein</keyword>
<gene>
    <name evidence="11" type="ORF">DSCA_23930</name>
</gene>
<dbReference type="GO" id="GO:0000155">
    <property type="term" value="F:phosphorelay sensor kinase activity"/>
    <property type="evidence" value="ECO:0007669"/>
    <property type="project" value="InterPro"/>
</dbReference>
<dbReference type="SMART" id="SM00387">
    <property type="entry name" value="HATPase_c"/>
    <property type="match status" value="1"/>
</dbReference>
<evidence type="ECO:0000256" key="6">
    <source>
        <dbReference type="ARBA" id="ARBA00022777"/>
    </source>
</evidence>
<sequence length="363" mass="39468">MKRFLMVKLLTVNLVVVGFAVAVVWLAIDTLAAGYFVTLMEKYHISPEPAHAMFVAAVHRYLIWALGGAMGLAILLSFVMNRRILGPLTRMTAITDEIAAGKFSARVPVAAADEVGQLARAFNRMAENLEKIERLRRTLMIDVAHELRTPLTNIRGYLEALTDGVLPPDPGTLGLLQDETLRLAELVEDVLALARADAAGGQLEPTSVDLRFMVQNVLAAFAPAVGKKTLAVRLHAPASPVMVHADRKRLDRVLRNITDNAVRYAPAKSPVTVTVATEPEAVRVDYANPADDLVPEDLPYLFERFYRGEKSRSRRHGGAGIGLSIVKKLVEAHGGGVYADLTDGVVHIGFTLPLATDTTAGRR</sequence>
<protein>
    <recommendedName>
        <fullName evidence="3">histidine kinase</fullName>
        <ecNumber evidence="3">2.7.13.3</ecNumber>
    </recommendedName>
</protein>
<dbReference type="PANTHER" id="PTHR45453">
    <property type="entry name" value="PHOSPHATE REGULON SENSOR PROTEIN PHOR"/>
    <property type="match status" value="1"/>
</dbReference>
<dbReference type="InterPro" id="IPR036097">
    <property type="entry name" value="HisK_dim/P_sf"/>
</dbReference>
<dbReference type="GO" id="GO:0004721">
    <property type="term" value="F:phosphoprotein phosphatase activity"/>
    <property type="evidence" value="ECO:0007669"/>
    <property type="project" value="TreeGrafter"/>
</dbReference>
<keyword evidence="12" id="KW-1185">Reference proteome</keyword>
<dbReference type="PANTHER" id="PTHR45453:SF1">
    <property type="entry name" value="PHOSPHATE REGULON SENSOR PROTEIN PHOR"/>
    <property type="match status" value="1"/>
</dbReference>
<dbReference type="PROSITE" id="PS50885">
    <property type="entry name" value="HAMP"/>
    <property type="match status" value="1"/>
</dbReference>
<dbReference type="SUPFAM" id="SSF47384">
    <property type="entry name" value="Homodimeric domain of signal transducing histidine kinase"/>
    <property type="match status" value="1"/>
</dbReference>
<dbReference type="InterPro" id="IPR036890">
    <property type="entry name" value="HATPase_C_sf"/>
</dbReference>
<dbReference type="GO" id="GO:0016036">
    <property type="term" value="P:cellular response to phosphate starvation"/>
    <property type="evidence" value="ECO:0007669"/>
    <property type="project" value="TreeGrafter"/>
</dbReference>
<dbReference type="CDD" id="cd00082">
    <property type="entry name" value="HisKA"/>
    <property type="match status" value="1"/>
</dbReference>
<keyword evidence="5" id="KW-0808">Transferase</keyword>
<dbReference type="PRINTS" id="PR00344">
    <property type="entry name" value="BCTRLSENSOR"/>
</dbReference>
<dbReference type="InterPro" id="IPR003660">
    <property type="entry name" value="HAMP_dom"/>
</dbReference>
<dbReference type="Pfam" id="PF00672">
    <property type="entry name" value="HAMP"/>
    <property type="match status" value="1"/>
</dbReference>
<dbReference type="InterPro" id="IPR050351">
    <property type="entry name" value="BphY/WalK/GraS-like"/>
</dbReference>
<dbReference type="Pfam" id="PF00512">
    <property type="entry name" value="HisKA"/>
    <property type="match status" value="1"/>
</dbReference>
<dbReference type="Gene3D" id="6.10.340.10">
    <property type="match status" value="1"/>
</dbReference>
<dbReference type="InterPro" id="IPR005467">
    <property type="entry name" value="His_kinase_dom"/>
</dbReference>
<dbReference type="PROSITE" id="PS50109">
    <property type="entry name" value="HIS_KIN"/>
    <property type="match status" value="1"/>
</dbReference>
<evidence type="ECO:0000259" key="10">
    <source>
        <dbReference type="PROSITE" id="PS50885"/>
    </source>
</evidence>
<dbReference type="InterPro" id="IPR003661">
    <property type="entry name" value="HisK_dim/P_dom"/>
</dbReference>
<dbReference type="Gene3D" id="3.30.565.10">
    <property type="entry name" value="Histidine kinase-like ATPase, C-terminal domain"/>
    <property type="match status" value="1"/>
</dbReference>
<evidence type="ECO:0000313" key="11">
    <source>
        <dbReference type="EMBL" id="BBO68463.1"/>
    </source>
</evidence>
<name>A0A5K7YIV6_9BACT</name>
<evidence type="ECO:0000256" key="1">
    <source>
        <dbReference type="ARBA" id="ARBA00000085"/>
    </source>
</evidence>
<dbReference type="SMART" id="SM00304">
    <property type="entry name" value="HAMP"/>
    <property type="match status" value="1"/>
</dbReference>
<dbReference type="Gene3D" id="1.10.287.130">
    <property type="match status" value="1"/>
</dbReference>
<feature type="domain" description="Histidine kinase" evidence="9">
    <location>
        <begin position="142"/>
        <end position="356"/>
    </location>
</feature>
<evidence type="ECO:0000256" key="8">
    <source>
        <dbReference type="SAM" id="Phobius"/>
    </source>
</evidence>
<dbReference type="SMART" id="SM00388">
    <property type="entry name" value="HisKA"/>
    <property type="match status" value="1"/>
</dbReference>
<dbReference type="CDD" id="cd06225">
    <property type="entry name" value="HAMP"/>
    <property type="match status" value="1"/>
</dbReference>
<feature type="domain" description="HAMP" evidence="10">
    <location>
        <begin position="82"/>
        <end position="134"/>
    </location>
</feature>
<evidence type="ECO:0000256" key="2">
    <source>
        <dbReference type="ARBA" id="ARBA00004370"/>
    </source>
</evidence>
<dbReference type="EMBL" id="AP021874">
    <property type="protein sequence ID" value="BBO68463.1"/>
    <property type="molecule type" value="Genomic_DNA"/>
</dbReference>
<evidence type="ECO:0000313" key="12">
    <source>
        <dbReference type="Proteomes" id="UP000427906"/>
    </source>
</evidence>
<feature type="transmembrane region" description="Helical" evidence="8">
    <location>
        <begin position="12"/>
        <end position="37"/>
    </location>
</feature>
<keyword evidence="8" id="KW-0472">Membrane</keyword>
<reference evidence="11 12" key="1">
    <citation type="submission" date="2019-11" db="EMBL/GenBank/DDBJ databases">
        <title>Comparative genomics of hydrocarbon-degrading Desulfosarcina strains.</title>
        <authorList>
            <person name="Watanabe M."/>
            <person name="Kojima H."/>
            <person name="Fukui M."/>
        </authorList>
    </citation>
    <scope>NUCLEOTIDE SEQUENCE [LARGE SCALE GENOMIC DNA]</scope>
    <source>
        <strain evidence="11 12">PL12</strain>
    </source>
</reference>